<dbReference type="Proteomes" id="UP000284598">
    <property type="component" value="Unassembled WGS sequence"/>
</dbReference>
<dbReference type="Proteomes" id="UP000283314">
    <property type="component" value="Unassembled WGS sequence"/>
</dbReference>
<dbReference type="GeneID" id="66466831"/>
<keyword evidence="1" id="KW-0472">Membrane</keyword>
<dbReference type="EMBL" id="QSFO01000005">
    <property type="protein sequence ID" value="RHA55273.1"/>
    <property type="molecule type" value="Genomic_DNA"/>
</dbReference>
<dbReference type="EMBL" id="QROT01000004">
    <property type="protein sequence ID" value="RHL45834.1"/>
    <property type="molecule type" value="Genomic_DNA"/>
</dbReference>
<dbReference type="AlphaFoldDB" id="A0A415LBH7"/>
<gene>
    <name evidence="3" type="ORF">DW018_06200</name>
    <name evidence="2" type="ORF">DW929_05885</name>
</gene>
<organism evidence="3 4">
    <name type="scientific">Eubacterium ventriosum</name>
    <dbReference type="NCBI Taxonomy" id="39496"/>
    <lineage>
        <taxon>Bacteria</taxon>
        <taxon>Bacillati</taxon>
        <taxon>Bacillota</taxon>
        <taxon>Clostridia</taxon>
        <taxon>Eubacteriales</taxon>
        <taxon>Eubacteriaceae</taxon>
        <taxon>Eubacterium</taxon>
    </lineage>
</organism>
<evidence type="ECO:0008006" key="6">
    <source>
        <dbReference type="Google" id="ProtNLM"/>
    </source>
</evidence>
<evidence type="ECO:0000256" key="1">
    <source>
        <dbReference type="SAM" id="Phobius"/>
    </source>
</evidence>
<keyword evidence="1" id="KW-1133">Transmembrane helix</keyword>
<evidence type="ECO:0000313" key="2">
    <source>
        <dbReference type="EMBL" id="RHA55273.1"/>
    </source>
</evidence>
<evidence type="ECO:0000313" key="3">
    <source>
        <dbReference type="EMBL" id="RHL45834.1"/>
    </source>
</evidence>
<dbReference type="RefSeq" id="WP_118025157.1">
    <property type="nucleotide sequence ID" value="NZ_CABJDQ010000004.1"/>
</dbReference>
<name>A0A415LBH7_9FIRM</name>
<evidence type="ECO:0000313" key="4">
    <source>
        <dbReference type="Proteomes" id="UP000283314"/>
    </source>
</evidence>
<reference evidence="4 5" key="1">
    <citation type="submission" date="2018-08" db="EMBL/GenBank/DDBJ databases">
        <title>A genome reference for cultivated species of the human gut microbiota.</title>
        <authorList>
            <person name="Zou Y."/>
            <person name="Xue W."/>
            <person name="Luo G."/>
        </authorList>
    </citation>
    <scope>NUCLEOTIDE SEQUENCE [LARGE SCALE GENOMIC DNA]</scope>
    <source>
        <strain evidence="3 4">AF37-4</strain>
        <strain evidence="2 5">AM43-2</strain>
    </source>
</reference>
<comment type="caution">
    <text evidence="3">The sequence shown here is derived from an EMBL/GenBank/DDBJ whole genome shotgun (WGS) entry which is preliminary data.</text>
</comment>
<protein>
    <recommendedName>
        <fullName evidence="6">DUF3139 domain-containing protein</fullName>
    </recommendedName>
</protein>
<proteinExistence type="predicted"/>
<evidence type="ECO:0000313" key="5">
    <source>
        <dbReference type="Proteomes" id="UP000284598"/>
    </source>
</evidence>
<feature type="transmembrane region" description="Helical" evidence="1">
    <location>
        <begin position="7"/>
        <end position="28"/>
    </location>
</feature>
<keyword evidence="1" id="KW-0812">Transmembrane</keyword>
<accession>A0A415LBH7</accession>
<sequence length="135" mass="15878">MNKKKIICVTLLIISIMIVIIYPVRFFYLDQIGDVFTETIFTENCNSKYISEEDSKKILNNIYWDDKNHTVKSVECSYDNENWINKHVKVAVYLETSEGKKEIYYKCYFKIVGVNIYITQIGIYLDEEGSVTDLD</sequence>